<name>A0ABS6TH10_9ENTE</name>
<gene>
    <name evidence="2" type="ORF">KUA55_16115</name>
</gene>
<evidence type="ECO:0000313" key="2">
    <source>
        <dbReference type="EMBL" id="MBV7392210.1"/>
    </source>
</evidence>
<feature type="domain" description="SnoaL-like" evidence="1">
    <location>
        <begin position="5"/>
        <end position="121"/>
    </location>
</feature>
<keyword evidence="3" id="KW-1185">Reference proteome</keyword>
<evidence type="ECO:0000313" key="3">
    <source>
        <dbReference type="Proteomes" id="UP000774130"/>
    </source>
</evidence>
<dbReference type="Proteomes" id="UP000774130">
    <property type="component" value="Unassembled WGS sequence"/>
</dbReference>
<dbReference type="InterPro" id="IPR037401">
    <property type="entry name" value="SnoaL-like"/>
</dbReference>
<dbReference type="RefSeq" id="WP_218327419.1">
    <property type="nucleotide sequence ID" value="NZ_JAHUZB010000008.1"/>
</dbReference>
<comment type="caution">
    <text evidence="2">The sequence shown here is derived from an EMBL/GenBank/DDBJ whole genome shotgun (WGS) entry which is preliminary data.</text>
</comment>
<evidence type="ECO:0000259" key="1">
    <source>
        <dbReference type="Pfam" id="PF13577"/>
    </source>
</evidence>
<sequence>MNNQDYMEIHQLITLADQYANQRKVKEYLALFTEDGEITGVLGSTTGQEQLANFIARTWEKESDDLHLTNSIMITQLTDQTAEATSILLIVEKENKTIADVSQINHRLVKIDGSWKFTQRKIG</sequence>
<organism evidence="2 3">
    <name type="scientific">Enterococcus alishanensis</name>
    <dbReference type="NCBI Taxonomy" id="1303817"/>
    <lineage>
        <taxon>Bacteria</taxon>
        <taxon>Bacillati</taxon>
        <taxon>Bacillota</taxon>
        <taxon>Bacilli</taxon>
        <taxon>Lactobacillales</taxon>
        <taxon>Enterococcaceae</taxon>
        <taxon>Enterococcus</taxon>
    </lineage>
</organism>
<dbReference type="Pfam" id="PF13577">
    <property type="entry name" value="SnoaL_4"/>
    <property type="match status" value="1"/>
</dbReference>
<reference evidence="2 3" key="1">
    <citation type="submission" date="2021-06" db="EMBL/GenBank/DDBJ databases">
        <title>Enterococcus alishanensis sp. nov., a novel lactic acid bacterium isolated from fresh coffee beans.</title>
        <authorList>
            <person name="Chen Y.-S."/>
        </authorList>
    </citation>
    <scope>NUCLEOTIDE SEQUENCE [LARGE SCALE GENOMIC DNA]</scope>
    <source>
        <strain evidence="2 3">ALS3</strain>
    </source>
</reference>
<dbReference type="EMBL" id="JAHUZB010000008">
    <property type="protein sequence ID" value="MBV7392210.1"/>
    <property type="molecule type" value="Genomic_DNA"/>
</dbReference>
<proteinExistence type="predicted"/>
<protein>
    <submittedName>
        <fullName evidence="2">Nuclear transport factor 2 family protein</fullName>
    </submittedName>
</protein>
<accession>A0ABS6TH10</accession>
<dbReference type="CDD" id="cd00531">
    <property type="entry name" value="NTF2_like"/>
    <property type="match status" value="1"/>
</dbReference>